<keyword evidence="4" id="KW-1185">Reference proteome</keyword>
<dbReference type="SUPFAM" id="SSF48674">
    <property type="entry name" value="Fe-only hydrogenase smaller subunit"/>
    <property type="match status" value="1"/>
</dbReference>
<evidence type="ECO:0000256" key="1">
    <source>
        <dbReference type="SAM" id="MobiDB-lite"/>
    </source>
</evidence>
<dbReference type="AlphaFoldDB" id="A0A444YLN4"/>
<reference evidence="3 4" key="1">
    <citation type="submission" date="2019-01" db="EMBL/GenBank/DDBJ databases">
        <title>Sequencing of cultivated peanut Arachis hypogaea provides insights into genome evolution and oil improvement.</title>
        <authorList>
            <person name="Chen X."/>
        </authorList>
    </citation>
    <scope>NUCLEOTIDE SEQUENCE [LARGE SCALE GENOMIC DNA]</scope>
    <source>
        <strain evidence="4">cv. Fuhuasheng</strain>
        <tissue evidence="3">Leaves</tissue>
    </source>
</reference>
<dbReference type="STRING" id="3818.A0A444YLN4"/>
<dbReference type="InterPro" id="IPR008953">
    <property type="entry name" value="Fe_hydrogenase_HydB"/>
</dbReference>
<evidence type="ECO:0000259" key="2">
    <source>
        <dbReference type="Pfam" id="PF02256"/>
    </source>
</evidence>
<dbReference type="Proteomes" id="UP000289738">
    <property type="component" value="Chromosome B06"/>
</dbReference>
<organism evidence="3 4">
    <name type="scientific">Arachis hypogaea</name>
    <name type="common">Peanut</name>
    <dbReference type="NCBI Taxonomy" id="3818"/>
    <lineage>
        <taxon>Eukaryota</taxon>
        <taxon>Viridiplantae</taxon>
        <taxon>Streptophyta</taxon>
        <taxon>Embryophyta</taxon>
        <taxon>Tracheophyta</taxon>
        <taxon>Spermatophyta</taxon>
        <taxon>Magnoliopsida</taxon>
        <taxon>eudicotyledons</taxon>
        <taxon>Gunneridae</taxon>
        <taxon>Pentapetalae</taxon>
        <taxon>rosids</taxon>
        <taxon>fabids</taxon>
        <taxon>Fabales</taxon>
        <taxon>Fabaceae</taxon>
        <taxon>Papilionoideae</taxon>
        <taxon>50 kb inversion clade</taxon>
        <taxon>dalbergioids sensu lato</taxon>
        <taxon>Dalbergieae</taxon>
        <taxon>Pterocarpus clade</taxon>
        <taxon>Arachis</taxon>
    </lineage>
</organism>
<dbReference type="Gene3D" id="4.10.260.20">
    <property type="entry name" value="Iron hydrogenase, small subunit"/>
    <property type="match status" value="1"/>
</dbReference>
<dbReference type="InterPro" id="IPR003149">
    <property type="entry name" value="Fe_hydrogenase_ssu"/>
</dbReference>
<sequence length="136" mass="16520">MENEKAVQTHRTGETERSEAELGFNHHAQPCLRRRRRLGWNCRRQKGVRTPEVSLREKKGWFCDFRDHRWSSGLSFCHLRHCCRRRKSMPGVTDNPVLRGLYEKWLEQLGFDKAKRYFHTQYHPIEKNITFQLHNW</sequence>
<dbReference type="GO" id="GO:0051536">
    <property type="term" value="F:iron-sulfur cluster binding"/>
    <property type="evidence" value="ECO:0007669"/>
    <property type="project" value="InterPro"/>
</dbReference>
<feature type="domain" description="Iron hydrogenase small subunit" evidence="2">
    <location>
        <begin position="94"/>
        <end position="124"/>
    </location>
</feature>
<proteinExistence type="predicted"/>
<evidence type="ECO:0000313" key="4">
    <source>
        <dbReference type="Proteomes" id="UP000289738"/>
    </source>
</evidence>
<gene>
    <name evidence="3" type="ORF">Ahy_B06g081709</name>
</gene>
<comment type="caution">
    <text evidence="3">The sequence shown here is derived from an EMBL/GenBank/DDBJ whole genome shotgun (WGS) entry which is preliminary data.</text>
</comment>
<evidence type="ECO:0000313" key="3">
    <source>
        <dbReference type="EMBL" id="RYR02870.1"/>
    </source>
</evidence>
<feature type="region of interest" description="Disordered" evidence="1">
    <location>
        <begin position="1"/>
        <end position="20"/>
    </location>
</feature>
<dbReference type="InterPro" id="IPR036991">
    <property type="entry name" value="Fe_hydrogenase_ssu_sf"/>
</dbReference>
<protein>
    <recommendedName>
        <fullName evidence="2">Iron hydrogenase small subunit domain-containing protein</fullName>
    </recommendedName>
</protein>
<dbReference type="GO" id="GO:0005506">
    <property type="term" value="F:iron ion binding"/>
    <property type="evidence" value="ECO:0007669"/>
    <property type="project" value="InterPro"/>
</dbReference>
<dbReference type="GO" id="GO:0009055">
    <property type="term" value="F:electron transfer activity"/>
    <property type="evidence" value="ECO:0007669"/>
    <property type="project" value="InterPro"/>
</dbReference>
<dbReference type="EMBL" id="SDMP01000016">
    <property type="protein sequence ID" value="RYR02870.1"/>
    <property type="molecule type" value="Genomic_DNA"/>
</dbReference>
<name>A0A444YLN4_ARAHY</name>
<accession>A0A444YLN4</accession>
<dbReference type="Pfam" id="PF02256">
    <property type="entry name" value="Fe_hyd_SSU"/>
    <property type="match status" value="1"/>
</dbReference>
<dbReference type="GO" id="GO:0008901">
    <property type="term" value="F:ferredoxin hydrogenase activity"/>
    <property type="evidence" value="ECO:0007669"/>
    <property type="project" value="InterPro"/>
</dbReference>